<reference evidence="1" key="2">
    <citation type="submission" date="2021-04" db="EMBL/GenBank/DDBJ databases">
        <authorList>
            <person name="Gilroy R."/>
        </authorList>
    </citation>
    <scope>NUCLEOTIDE SEQUENCE</scope>
    <source>
        <strain evidence="1">ChiSjej2B20-11307</strain>
    </source>
</reference>
<dbReference type="PIRSF" id="PIRSF016897">
    <property type="entry name" value="GlpP"/>
    <property type="match status" value="1"/>
</dbReference>
<gene>
    <name evidence="1" type="ORF">H9798_09950</name>
</gene>
<dbReference type="Pfam" id="PF04309">
    <property type="entry name" value="G3P_antiterm"/>
    <property type="match status" value="1"/>
</dbReference>
<evidence type="ECO:0000313" key="1">
    <source>
        <dbReference type="EMBL" id="HJA07443.1"/>
    </source>
</evidence>
<dbReference type="InterPro" id="IPR006699">
    <property type="entry name" value="GlpP"/>
</dbReference>
<dbReference type="InterPro" id="IPR013785">
    <property type="entry name" value="Aldolase_TIM"/>
</dbReference>
<dbReference type="Gene3D" id="3.20.20.70">
    <property type="entry name" value="Aldolase class I"/>
    <property type="match status" value="1"/>
</dbReference>
<evidence type="ECO:0000313" key="2">
    <source>
        <dbReference type="Proteomes" id="UP000824223"/>
    </source>
</evidence>
<reference evidence="1" key="1">
    <citation type="journal article" date="2021" name="PeerJ">
        <title>Extensive microbial diversity within the chicken gut microbiome revealed by metagenomics and culture.</title>
        <authorList>
            <person name="Gilroy R."/>
            <person name="Ravi A."/>
            <person name="Getino M."/>
            <person name="Pursley I."/>
            <person name="Horton D.L."/>
            <person name="Alikhan N.F."/>
            <person name="Baker D."/>
            <person name="Gharbi K."/>
            <person name="Hall N."/>
            <person name="Watson M."/>
            <person name="Adriaenssens E.M."/>
            <person name="Foster-Nyarko E."/>
            <person name="Jarju S."/>
            <person name="Secka A."/>
            <person name="Antonio M."/>
            <person name="Oren A."/>
            <person name="Chaudhuri R.R."/>
            <person name="La Ragione R."/>
            <person name="Hildebrand F."/>
            <person name="Pallen M.J."/>
        </authorList>
    </citation>
    <scope>NUCLEOTIDE SEQUENCE</scope>
    <source>
        <strain evidence="1">ChiSjej2B20-11307</strain>
    </source>
</reference>
<dbReference type="PANTHER" id="PTHR35787">
    <property type="entry name" value="GLYCEROL UPTAKE OPERON ANTITERMINATOR REGULATORY PROTEIN"/>
    <property type="match status" value="1"/>
</dbReference>
<protein>
    <submittedName>
        <fullName evidence="1">Glycerol-3-phosphate responsive antiterminator</fullName>
    </submittedName>
</protein>
<dbReference type="EMBL" id="DXAK01000048">
    <property type="protein sequence ID" value="HJA07443.1"/>
    <property type="molecule type" value="Genomic_DNA"/>
</dbReference>
<organism evidence="1 2">
    <name type="scientific">Candidatus Mediterraneibacter pullicola</name>
    <dbReference type="NCBI Taxonomy" id="2838682"/>
    <lineage>
        <taxon>Bacteria</taxon>
        <taxon>Bacillati</taxon>
        <taxon>Bacillota</taxon>
        <taxon>Clostridia</taxon>
        <taxon>Lachnospirales</taxon>
        <taxon>Lachnospiraceae</taxon>
        <taxon>Mediterraneibacter</taxon>
    </lineage>
</organism>
<dbReference type="AlphaFoldDB" id="A0A9D2KLG8"/>
<proteinExistence type="predicted"/>
<dbReference type="GO" id="GO:0006071">
    <property type="term" value="P:glycerol metabolic process"/>
    <property type="evidence" value="ECO:0007669"/>
    <property type="project" value="InterPro"/>
</dbReference>
<dbReference type="PANTHER" id="PTHR35787:SF1">
    <property type="entry name" value="GLYCEROL UPTAKE OPERON ANTITERMINATOR REGULATORY PROTEIN"/>
    <property type="match status" value="1"/>
</dbReference>
<name>A0A9D2KLG8_9FIRM</name>
<dbReference type="SUPFAM" id="SSF110391">
    <property type="entry name" value="GlpP-like"/>
    <property type="match status" value="1"/>
</dbReference>
<dbReference type="GO" id="GO:0006355">
    <property type="term" value="P:regulation of DNA-templated transcription"/>
    <property type="evidence" value="ECO:0007669"/>
    <property type="project" value="InterPro"/>
</dbReference>
<accession>A0A9D2KLG8</accession>
<dbReference type="Proteomes" id="UP000824223">
    <property type="component" value="Unassembled WGS sequence"/>
</dbReference>
<comment type="caution">
    <text evidence="1">The sequence shown here is derived from an EMBL/GenBank/DDBJ whole genome shotgun (WGS) entry which is preliminary data.</text>
</comment>
<sequence>MEQKFYDMIESNPVIAAVKDTSGVEKCCQLEDIKVVFILFGDICSIADIVKKIKDAGKIAIVHIDLVAGLSSKEISVSFIKTHTQADGIITTKPGLIKKARELSLLTVLRYFLIDSMALENIYQQHSIHPDFIEVLPGLMPQIINKITRTIKTPVVAGGLIADKESVVAALKAGAISVSTTNQDVWLM</sequence>